<evidence type="ECO:0000256" key="3">
    <source>
        <dbReference type="ARBA" id="ARBA00023125"/>
    </source>
</evidence>
<dbReference type="EMBL" id="QJJK01000004">
    <property type="protein sequence ID" value="PXW60283.1"/>
    <property type="molecule type" value="Genomic_DNA"/>
</dbReference>
<dbReference type="InterPro" id="IPR012340">
    <property type="entry name" value="NA-bd_OB-fold"/>
</dbReference>
<keyword evidence="3 6" id="KW-0238">DNA-binding</keyword>
<dbReference type="HAMAP" id="MF_00031">
    <property type="entry name" value="DNA_HJ_migration_RuvA"/>
    <property type="match status" value="1"/>
</dbReference>
<dbReference type="GO" id="GO:0048476">
    <property type="term" value="C:Holliday junction resolvase complex"/>
    <property type="evidence" value="ECO:0007669"/>
    <property type="project" value="UniProtKB-UniRule"/>
</dbReference>
<evidence type="ECO:0000256" key="4">
    <source>
        <dbReference type="ARBA" id="ARBA00023172"/>
    </source>
</evidence>
<dbReference type="SUPFAM" id="SSF46929">
    <property type="entry name" value="DNA helicase RuvA subunit, C-terminal domain"/>
    <property type="match status" value="1"/>
</dbReference>
<dbReference type="SMART" id="SM00278">
    <property type="entry name" value="HhH1"/>
    <property type="match status" value="2"/>
</dbReference>
<dbReference type="GO" id="GO:0000400">
    <property type="term" value="F:four-way junction DNA binding"/>
    <property type="evidence" value="ECO:0007669"/>
    <property type="project" value="UniProtKB-UniRule"/>
</dbReference>
<comment type="caution">
    <text evidence="8">The sequence shown here is derived from an EMBL/GenBank/DDBJ whole genome shotgun (WGS) entry which is preliminary data.</text>
</comment>
<dbReference type="Pfam" id="PF14520">
    <property type="entry name" value="HHH_5"/>
    <property type="match status" value="1"/>
</dbReference>
<keyword evidence="1 6" id="KW-0963">Cytoplasm</keyword>
<comment type="subcellular location">
    <subcellularLocation>
        <location evidence="6">Cytoplasm</location>
    </subcellularLocation>
</comment>
<sequence>MIGKLKGLVDSYGEDFVIIDVGGVGYVVHCSTRTLQNLPPAGEAATLAIETHVREDMIRLYGFRSDAEREWFRILQTVQGVGAKVALAILSVLDPGALGTAIAMADKTAVARAPGVGPKLAARLVAELKDKAPAFGAVDPIVASLAVAVEDRRAPQPAADAISALVNLGYGQPQAAAAIAAAMRQGGDDAPTATLIRLGLKELAR</sequence>
<gene>
    <name evidence="6" type="primary">ruvA</name>
    <name evidence="8" type="ORF">C7450_104336</name>
</gene>
<keyword evidence="5 6" id="KW-0234">DNA repair</keyword>
<keyword evidence="9" id="KW-1185">Reference proteome</keyword>
<keyword evidence="2 6" id="KW-0227">DNA damage</keyword>
<dbReference type="Pfam" id="PF01330">
    <property type="entry name" value="RuvA_N"/>
    <property type="match status" value="1"/>
</dbReference>
<feature type="domain" description="Helix-hairpin-helix DNA-binding motif class 1" evidence="7">
    <location>
        <begin position="108"/>
        <end position="127"/>
    </location>
</feature>
<dbReference type="GO" id="GO:0009378">
    <property type="term" value="F:four-way junction helicase activity"/>
    <property type="evidence" value="ECO:0007669"/>
    <property type="project" value="InterPro"/>
</dbReference>
<feature type="domain" description="Helix-hairpin-helix DNA-binding motif class 1" evidence="7">
    <location>
        <begin position="73"/>
        <end position="92"/>
    </location>
</feature>
<evidence type="ECO:0000313" key="8">
    <source>
        <dbReference type="EMBL" id="PXW60283.1"/>
    </source>
</evidence>
<dbReference type="InterPro" id="IPR013849">
    <property type="entry name" value="DNA_helicase_Holl-junc_RuvA_I"/>
</dbReference>
<evidence type="ECO:0000259" key="7">
    <source>
        <dbReference type="SMART" id="SM00278"/>
    </source>
</evidence>
<dbReference type="InterPro" id="IPR003583">
    <property type="entry name" value="Hlx-hairpin-Hlx_DNA-bd_motif"/>
</dbReference>
<evidence type="ECO:0000256" key="2">
    <source>
        <dbReference type="ARBA" id="ARBA00022763"/>
    </source>
</evidence>
<dbReference type="InterPro" id="IPR000085">
    <property type="entry name" value="RuvA"/>
</dbReference>
<evidence type="ECO:0000256" key="6">
    <source>
        <dbReference type="HAMAP-Rule" id="MF_00031"/>
    </source>
</evidence>
<reference evidence="8 9" key="1">
    <citation type="submission" date="2018-05" db="EMBL/GenBank/DDBJ databases">
        <title>Genomic Encyclopedia of Type Strains, Phase IV (KMG-IV): sequencing the most valuable type-strain genomes for metagenomic binning, comparative biology and taxonomic classification.</title>
        <authorList>
            <person name="Goeker M."/>
        </authorList>
    </citation>
    <scope>NUCLEOTIDE SEQUENCE [LARGE SCALE GENOMIC DNA]</scope>
    <source>
        <strain evidence="8 9">DSM 6462</strain>
    </source>
</reference>
<dbReference type="Pfam" id="PF07499">
    <property type="entry name" value="RuvA_C"/>
    <property type="match status" value="1"/>
</dbReference>
<dbReference type="Proteomes" id="UP000248021">
    <property type="component" value="Unassembled WGS sequence"/>
</dbReference>
<organism evidence="8 9">
    <name type="scientific">Chelatococcus asaccharovorans</name>
    <dbReference type="NCBI Taxonomy" id="28210"/>
    <lineage>
        <taxon>Bacteria</taxon>
        <taxon>Pseudomonadati</taxon>
        <taxon>Pseudomonadota</taxon>
        <taxon>Alphaproteobacteria</taxon>
        <taxon>Hyphomicrobiales</taxon>
        <taxon>Chelatococcaceae</taxon>
        <taxon>Chelatococcus</taxon>
    </lineage>
</organism>
<dbReference type="GO" id="GO:0005737">
    <property type="term" value="C:cytoplasm"/>
    <property type="evidence" value="ECO:0007669"/>
    <property type="project" value="UniProtKB-SubCell"/>
</dbReference>
<comment type="caution">
    <text evidence="6">Lacks conserved residue(s) required for the propagation of feature annotation.</text>
</comment>
<keyword evidence="8" id="KW-0547">Nucleotide-binding</keyword>
<dbReference type="NCBIfam" id="TIGR00084">
    <property type="entry name" value="ruvA"/>
    <property type="match status" value="1"/>
</dbReference>
<dbReference type="SUPFAM" id="SSF47781">
    <property type="entry name" value="RuvA domain 2-like"/>
    <property type="match status" value="1"/>
</dbReference>
<keyword evidence="8" id="KW-0378">Hydrolase</keyword>
<keyword evidence="4 6" id="KW-0233">DNA recombination</keyword>
<dbReference type="AlphaFoldDB" id="A0A2V3U9X7"/>
<dbReference type="Gene3D" id="1.10.150.20">
    <property type="entry name" value="5' to 3' exonuclease, C-terminal subdomain"/>
    <property type="match status" value="1"/>
</dbReference>
<comment type="function">
    <text evidence="6">The RuvA-RuvB-RuvC complex processes Holliday junction (HJ) DNA during genetic recombination and DNA repair, while the RuvA-RuvB complex plays an important role in the rescue of blocked DNA replication forks via replication fork reversal (RFR). RuvA specifically binds to HJ cruciform DNA, conferring on it an open structure. The RuvB hexamer acts as an ATP-dependent pump, pulling dsDNA into and through the RuvAB complex. HJ branch migration allows RuvC to scan DNA until it finds its consensus sequence, where it cleaves and resolves the cruciform DNA.</text>
</comment>
<accession>A0A2V3U9X7</accession>
<evidence type="ECO:0000313" key="9">
    <source>
        <dbReference type="Proteomes" id="UP000248021"/>
    </source>
</evidence>
<proteinExistence type="inferred from homology"/>
<name>A0A2V3U9X7_9HYPH</name>
<evidence type="ECO:0000256" key="1">
    <source>
        <dbReference type="ARBA" id="ARBA00022490"/>
    </source>
</evidence>
<dbReference type="GO" id="GO:0006310">
    <property type="term" value="P:DNA recombination"/>
    <property type="evidence" value="ECO:0007669"/>
    <property type="project" value="UniProtKB-UniRule"/>
</dbReference>
<comment type="similarity">
    <text evidence="6">Belongs to the RuvA family.</text>
</comment>
<keyword evidence="8" id="KW-0067">ATP-binding</keyword>
<dbReference type="RefSeq" id="WP_110374608.1">
    <property type="nucleotide sequence ID" value="NZ_JAHBRY010000001.1"/>
</dbReference>
<dbReference type="GO" id="GO:0009379">
    <property type="term" value="C:Holliday junction helicase complex"/>
    <property type="evidence" value="ECO:0007669"/>
    <property type="project" value="InterPro"/>
</dbReference>
<dbReference type="CDD" id="cd14332">
    <property type="entry name" value="UBA_RuvA_C"/>
    <property type="match status" value="1"/>
</dbReference>
<feature type="region of interest" description="Domain III" evidence="6">
    <location>
        <begin position="160"/>
        <end position="205"/>
    </location>
</feature>
<dbReference type="InterPro" id="IPR036267">
    <property type="entry name" value="RuvA_C_sf"/>
</dbReference>
<protein>
    <recommendedName>
        <fullName evidence="6">Holliday junction branch migration complex subunit RuvA</fullName>
    </recommendedName>
</protein>
<dbReference type="Gene3D" id="2.40.50.140">
    <property type="entry name" value="Nucleic acid-binding proteins"/>
    <property type="match status" value="1"/>
</dbReference>
<dbReference type="GO" id="GO:0005524">
    <property type="term" value="F:ATP binding"/>
    <property type="evidence" value="ECO:0007669"/>
    <property type="project" value="InterPro"/>
</dbReference>
<evidence type="ECO:0000256" key="5">
    <source>
        <dbReference type="ARBA" id="ARBA00023204"/>
    </source>
</evidence>
<dbReference type="InterPro" id="IPR010994">
    <property type="entry name" value="RuvA_2-like"/>
</dbReference>
<keyword evidence="8" id="KW-0347">Helicase</keyword>
<dbReference type="SUPFAM" id="SSF50249">
    <property type="entry name" value="Nucleic acid-binding proteins"/>
    <property type="match status" value="1"/>
</dbReference>
<dbReference type="OrthoDB" id="5293449at2"/>
<comment type="subunit">
    <text evidence="6">Homotetramer. Forms an RuvA(8)-RuvB(12)-Holliday junction (HJ) complex. HJ DNA is sandwiched between 2 RuvA tetramers; dsDNA enters through RuvA and exits via RuvB. An RuvB hexamer assembles on each DNA strand where it exits the tetramer. Each RuvB hexamer is contacted by two RuvA subunits (via domain III) on 2 adjacent RuvB subunits; this complex drives branch migration. In the full resolvosome a probable DNA-RuvA(4)-RuvB(12)-RuvC(2) complex forms which resolves the HJ.</text>
</comment>
<dbReference type="Gene3D" id="1.10.8.10">
    <property type="entry name" value="DNA helicase RuvA subunit, C-terminal domain"/>
    <property type="match status" value="1"/>
</dbReference>
<feature type="region of interest" description="Domain I" evidence="6">
    <location>
        <begin position="1"/>
        <end position="64"/>
    </location>
</feature>
<dbReference type="InterPro" id="IPR011114">
    <property type="entry name" value="RuvA_C"/>
</dbReference>
<comment type="domain">
    <text evidence="6">Has three domains with a flexible linker between the domains II and III and assumes an 'L' shape. Domain III is highly mobile and contacts RuvB.</text>
</comment>
<dbReference type="GO" id="GO:0006281">
    <property type="term" value="P:DNA repair"/>
    <property type="evidence" value="ECO:0007669"/>
    <property type="project" value="UniProtKB-UniRule"/>
</dbReference>